<keyword evidence="3" id="KW-0238">DNA-binding</keyword>
<gene>
    <name evidence="8" type="ORF">EJ913_29170</name>
</gene>
<comment type="caution">
    <text evidence="8">The sequence shown here is derived from an EMBL/GenBank/DDBJ whole genome shotgun (WGS) entry which is preliminary data.</text>
</comment>
<dbReference type="PANTHER" id="PTHR30293">
    <property type="entry name" value="TRANSCRIPTIONAL REGULATORY PROTEIN NAC-RELATED"/>
    <property type="match status" value="1"/>
</dbReference>
<dbReference type="Pfam" id="PF00126">
    <property type="entry name" value="HTH_1"/>
    <property type="match status" value="1"/>
</dbReference>
<dbReference type="Pfam" id="PF03466">
    <property type="entry name" value="LysR_substrate"/>
    <property type="match status" value="1"/>
</dbReference>
<reference evidence="8 9" key="1">
    <citation type="submission" date="2018-12" db="EMBL/GenBank/DDBJ databases">
        <authorList>
            <person name="Yang Y."/>
        </authorList>
    </citation>
    <scope>NUCLEOTIDE SEQUENCE [LARGE SCALE GENOMIC DNA]</scope>
    <source>
        <strain evidence="8 9">GSF71</strain>
    </source>
</reference>
<dbReference type="FunFam" id="1.10.10.10:FF:000001">
    <property type="entry name" value="LysR family transcriptional regulator"/>
    <property type="match status" value="1"/>
</dbReference>
<feature type="region of interest" description="Disordered" evidence="6">
    <location>
        <begin position="302"/>
        <end position="326"/>
    </location>
</feature>
<dbReference type="GO" id="GO:0003700">
    <property type="term" value="F:DNA-binding transcription factor activity"/>
    <property type="evidence" value="ECO:0007669"/>
    <property type="project" value="InterPro"/>
</dbReference>
<dbReference type="EMBL" id="RZIJ01000041">
    <property type="protein sequence ID" value="RUQ62022.1"/>
    <property type="molecule type" value="Genomic_DNA"/>
</dbReference>
<evidence type="ECO:0000256" key="1">
    <source>
        <dbReference type="ARBA" id="ARBA00009437"/>
    </source>
</evidence>
<evidence type="ECO:0000256" key="2">
    <source>
        <dbReference type="ARBA" id="ARBA00023015"/>
    </source>
</evidence>
<evidence type="ECO:0000259" key="7">
    <source>
        <dbReference type="PROSITE" id="PS50931"/>
    </source>
</evidence>
<comment type="similarity">
    <text evidence="1">Belongs to the LysR transcriptional regulatory family.</text>
</comment>
<dbReference type="SUPFAM" id="SSF46785">
    <property type="entry name" value="Winged helix' DNA-binding domain"/>
    <property type="match status" value="1"/>
</dbReference>
<name>A0A3S1CD57_9PROT</name>
<keyword evidence="2" id="KW-0805">Transcription regulation</keyword>
<dbReference type="InterPro" id="IPR005119">
    <property type="entry name" value="LysR_subst-bd"/>
</dbReference>
<dbReference type="SUPFAM" id="SSF53850">
    <property type="entry name" value="Periplasmic binding protein-like II"/>
    <property type="match status" value="1"/>
</dbReference>
<accession>A0A3S1CD57</accession>
<evidence type="ECO:0000256" key="6">
    <source>
        <dbReference type="SAM" id="MobiDB-lite"/>
    </source>
</evidence>
<evidence type="ECO:0000256" key="5">
    <source>
        <dbReference type="ARBA" id="ARBA00023163"/>
    </source>
</evidence>
<dbReference type="AlphaFoldDB" id="A0A3S1CD57"/>
<keyword evidence="4" id="KW-0010">Activator</keyword>
<dbReference type="InterPro" id="IPR036390">
    <property type="entry name" value="WH_DNA-bd_sf"/>
</dbReference>
<dbReference type="InterPro" id="IPR000847">
    <property type="entry name" value="LysR_HTH_N"/>
</dbReference>
<dbReference type="InterPro" id="IPR036388">
    <property type="entry name" value="WH-like_DNA-bd_sf"/>
</dbReference>
<sequence length="326" mass="35143">MGGMRSRQLESFVRVCELGSISKAAAIMNIAQPALGTQIKALEREFGVPLLVRTVTGTHPTPAGLIFLDEARLMLRRLQDLKRTLREAAGQTPRTLALGLTPSLSGLLTSRLMERLRAALPDVELKLFEELSYTLIDHVESGKLDLALAYSVPPGRILHREARLDEALCLIAPPGSAFDRADPVALRDLARAELAMPNEGDLVRRLITDTMTAHGLVPKVAFSLESMQAIKDVVTRGLACAVLPHSAVAREVAAGTLVLRTVVDPPLTRTLYLVRRADSEPNATTKPVLRIIDELLGELGREDGNFTTAQPGGGPAGGQPPSRRLA</sequence>
<evidence type="ECO:0000313" key="8">
    <source>
        <dbReference type="EMBL" id="RUQ62022.1"/>
    </source>
</evidence>
<evidence type="ECO:0000313" key="9">
    <source>
        <dbReference type="Proteomes" id="UP000280346"/>
    </source>
</evidence>
<evidence type="ECO:0000256" key="4">
    <source>
        <dbReference type="ARBA" id="ARBA00023159"/>
    </source>
</evidence>
<dbReference type="PANTHER" id="PTHR30293:SF0">
    <property type="entry name" value="NITROGEN ASSIMILATION REGULATORY PROTEIN NAC"/>
    <property type="match status" value="1"/>
</dbReference>
<dbReference type="PRINTS" id="PR00039">
    <property type="entry name" value="HTHLYSR"/>
</dbReference>
<dbReference type="Proteomes" id="UP000280346">
    <property type="component" value="Unassembled WGS sequence"/>
</dbReference>
<dbReference type="Gene3D" id="3.40.190.10">
    <property type="entry name" value="Periplasmic binding protein-like II"/>
    <property type="match status" value="2"/>
</dbReference>
<dbReference type="PROSITE" id="PS50931">
    <property type="entry name" value="HTH_LYSR"/>
    <property type="match status" value="1"/>
</dbReference>
<feature type="domain" description="HTH lysR-type" evidence="7">
    <location>
        <begin position="4"/>
        <end position="61"/>
    </location>
</feature>
<dbReference type="GO" id="GO:0003677">
    <property type="term" value="F:DNA binding"/>
    <property type="evidence" value="ECO:0007669"/>
    <property type="project" value="UniProtKB-KW"/>
</dbReference>
<keyword evidence="5" id="KW-0804">Transcription</keyword>
<evidence type="ECO:0000256" key="3">
    <source>
        <dbReference type="ARBA" id="ARBA00023125"/>
    </source>
</evidence>
<organism evidence="8 9">
    <name type="scientific">Azospirillum doebereinerae</name>
    <dbReference type="NCBI Taxonomy" id="92933"/>
    <lineage>
        <taxon>Bacteria</taxon>
        <taxon>Pseudomonadati</taxon>
        <taxon>Pseudomonadota</taxon>
        <taxon>Alphaproteobacteria</taxon>
        <taxon>Rhodospirillales</taxon>
        <taxon>Azospirillaceae</taxon>
        <taxon>Azospirillum</taxon>
    </lineage>
</organism>
<dbReference type="Gene3D" id="1.10.10.10">
    <property type="entry name" value="Winged helix-like DNA-binding domain superfamily/Winged helix DNA-binding domain"/>
    <property type="match status" value="1"/>
</dbReference>
<protein>
    <submittedName>
        <fullName evidence="8">LysR family transcriptional regulator</fullName>
    </submittedName>
</protein>
<keyword evidence="9" id="KW-1185">Reference proteome</keyword>
<dbReference type="GO" id="GO:2000142">
    <property type="term" value="P:regulation of DNA-templated transcription initiation"/>
    <property type="evidence" value="ECO:0007669"/>
    <property type="project" value="TreeGrafter"/>
</dbReference>
<dbReference type="OrthoDB" id="8479357at2"/>
<proteinExistence type="inferred from homology"/>